<evidence type="ECO:0000259" key="1">
    <source>
        <dbReference type="Pfam" id="PF01408"/>
    </source>
</evidence>
<reference evidence="3 4" key="1">
    <citation type="submission" date="2015-05" db="EMBL/GenBank/DDBJ databases">
        <title>Whole genome sequence and identification of bacterial endophytes from Costus igneus.</title>
        <authorList>
            <person name="Lee Y.P."/>
            <person name="Gan H.M."/>
            <person name="Eng W."/>
            <person name="Wheatley M.S."/>
            <person name="Caraballo A."/>
            <person name="Polter S."/>
            <person name="Savka M.A."/>
            <person name="Hudson A.O."/>
        </authorList>
    </citation>
    <scope>NUCLEOTIDE SEQUENCE [LARGE SCALE GENOMIC DNA]</scope>
    <source>
        <strain evidence="3 4">RIT379</strain>
    </source>
</reference>
<dbReference type="RefSeq" id="WP_047944472.1">
    <property type="nucleotide sequence ID" value="NZ_JARTLH010000010.1"/>
</dbReference>
<sequence length="337" mass="37349">MLKALVIGAGTMGSTHSFAYSTMDDVQLAGIVDKNLEKAEELARKIGVQAFASYEEAIESLGAVDVVSVCVPTPSHKEYVIKAADDCFQVVCEKPLARNLRDAKEMIDYCKEKGVKLFVGHVVRFFPEYQRAKRMIEEGKIGKPGVVNTKRGGGFPSASRDWYADYNSSGGLVLDLMIHDFDYLRWCFGEVERVYAKSAQGRAMAKLDYALVTLRFESGVIAHLEGTWAHQNFATKFEIAGKKGIIHYDSSKSTPLVKGINHNNTGSAGVAVPESPLKENPYITELKHFISCIKNKEESIVTPLDAYKAMEIALAAIESLKEGKVVELRKQEMEVRR</sequence>
<dbReference type="Gene3D" id="3.40.50.720">
    <property type="entry name" value="NAD(P)-binding Rossmann-like Domain"/>
    <property type="match status" value="1"/>
</dbReference>
<feature type="domain" description="GFO/IDH/MocA-like oxidoreductase" evidence="2">
    <location>
        <begin position="129"/>
        <end position="246"/>
    </location>
</feature>
<dbReference type="PANTHER" id="PTHR43377:SF1">
    <property type="entry name" value="BILIVERDIN REDUCTASE A"/>
    <property type="match status" value="1"/>
</dbReference>
<proteinExistence type="predicted"/>
<dbReference type="InterPro" id="IPR000683">
    <property type="entry name" value="Gfo/Idh/MocA-like_OxRdtase_N"/>
</dbReference>
<dbReference type="SUPFAM" id="SSF51735">
    <property type="entry name" value="NAD(P)-binding Rossmann-fold domains"/>
    <property type="match status" value="1"/>
</dbReference>
<dbReference type="InterPro" id="IPR036291">
    <property type="entry name" value="NAD(P)-bd_dom_sf"/>
</dbReference>
<comment type="caution">
    <text evidence="3">The sequence shown here is derived from an EMBL/GenBank/DDBJ whole genome shotgun (WGS) entry which is preliminary data.</text>
</comment>
<dbReference type="OrthoDB" id="9815825at2"/>
<dbReference type="PANTHER" id="PTHR43377">
    <property type="entry name" value="BILIVERDIN REDUCTASE A"/>
    <property type="match status" value="1"/>
</dbReference>
<gene>
    <name evidence="3" type="ORF">ABW02_22260</name>
</gene>
<dbReference type="Proteomes" id="UP000036045">
    <property type="component" value="Unassembled WGS sequence"/>
</dbReference>
<evidence type="ECO:0000259" key="2">
    <source>
        <dbReference type="Pfam" id="PF22725"/>
    </source>
</evidence>
<keyword evidence="4" id="KW-1185">Reference proteome</keyword>
<evidence type="ECO:0000313" key="4">
    <source>
        <dbReference type="Proteomes" id="UP000036045"/>
    </source>
</evidence>
<dbReference type="Pfam" id="PF22725">
    <property type="entry name" value="GFO_IDH_MocA_C3"/>
    <property type="match status" value="1"/>
</dbReference>
<dbReference type="Pfam" id="PF01408">
    <property type="entry name" value="GFO_IDH_MocA"/>
    <property type="match status" value="1"/>
</dbReference>
<dbReference type="PATRIC" id="fig|1397.4.peg.3579"/>
<protein>
    <submittedName>
        <fullName evidence="3">Dehydrogenase</fullName>
    </submittedName>
</protein>
<name>A0A0J1I7V2_NIACI</name>
<dbReference type="InterPro" id="IPR051450">
    <property type="entry name" value="Gfo/Idh/MocA_Oxidoreductases"/>
</dbReference>
<dbReference type="SUPFAM" id="SSF55347">
    <property type="entry name" value="Glyceraldehyde-3-phosphate dehydrogenase-like, C-terminal domain"/>
    <property type="match status" value="1"/>
</dbReference>
<dbReference type="EMBL" id="LDPH01000033">
    <property type="protein sequence ID" value="KLV22081.1"/>
    <property type="molecule type" value="Genomic_DNA"/>
</dbReference>
<accession>A0A0J1I7V2</accession>
<dbReference type="GO" id="GO:0000166">
    <property type="term" value="F:nucleotide binding"/>
    <property type="evidence" value="ECO:0007669"/>
    <property type="project" value="InterPro"/>
</dbReference>
<dbReference type="InterPro" id="IPR055170">
    <property type="entry name" value="GFO_IDH_MocA-like_dom"/>
</dbReference>
<dbReference type="Gene3D" id="3.30.360.10">
    <property type="entry name" value="Dihydrodipicolinate Reductase, domain 2"/>
    <property type="match status" value="1"/>
</dbReference>
<evidence type="ECO:0000313" key="3">
    <source>
        <dbReference type="EMBL" id="KLV22081.1"/>
    </source>
</evidence>
<organism evidence="3 4">
    <name type="scientific">Niallia circulans</name>
    <name type="common">Bacillus circulans</name>
    <dbReference type="NCBI Taxonomy" id="1397"/>
    <lineage>
        <taxon>Bacteria</taxon>
        <taxon>Bacillati</taxon>
        <taxon>Bacillota</taxon>
        <taxon>Bacilli</taxon>
        <taxon>Bacillales</taxon>
        <taxon>Bacillaceae</taxon>
        <taxon>Niallia</taxon>
    </lineage>
</organism>
<feature type="domain" description="Gfo/Idh/MocA-like oxidoreductase N-terminal" evidence="1">
    <location>
        <begin position="3"/>
        <end position="121"/>
    </location>
</feature>
<dbReference type="AlphaFoldDB" id="A0A0J1I7V2"/>